<evidence type="ECO:0000313" key="1">
    <source>
        <dbReference type="EMBL" id="CAD8103053.1"/>
    </source>
</evidence>
<reference evidence="1" key="1">
    <citation type="submission" date="2021-01" db="EMBL/GenBank/DDBJ databases">
        <authorList>
            <consortium name="Genoscope - CEA"/>
            <person name="William W."/>
        </authorList>
    </citation>
    <scope>NUCLEOTIDE SEQUENCE</scope>
</reference>
<organism evidence="1 2">
    <name type="scientific">Paramecium sonneborni</name>
    <dbReference type="NCBI Taxonomy" id="65129"/>
    <lineage>
        <taxon>Eukaryota</taxon>
        <taxon>Sar</taxon>
        <taxon>Alveolata</taxon>
        <taxon>Ciliophora</taxon>
        <taxon>Intramacronucleata</taxon>
        <taxon>Oligohymenophorea</taxon>
        <taxon>Peniculida</taxon>
        <taxon>Parameciidae</taxon>
        <taxon>Paramecium</taxon>
    </lineage>
</organism>
<protein>
    <submittedName>
        <fullName evidence="1">Uncharacterized protein</fullName>
    </submittedName>
</protein>
<dbReference type="EMBL" id="CAJJDN010000079">
    <property type="protein sequence ID" value="CAD8103053.1"/>
    <property type="molecule type" value="Genomic_DNA"/>
</dbReference>
<keyword evidence="2" id="KW-1185">Reference proteome</keyword>
<dbReference type="AlphaFoldDB" id="A0A8S1PJT7"/>
<sequence length="139" mass="16363">MDSNIMTLIEQSNKYNNSKTNFFKTKLFVSNNHSPNREYSKHVAQTETVQYNRYQSKEVSSGRNSKKISFNTYLLNLAKQNIDQFPKVKCDFANIQMVDLQVLMKYYIGQQVQVVSKRIILNEKSLNYQSKFKFHKSVT</sequence>
<evidence type="ECO:0000313" key="2">
    <source>
        <dbReference type="Proteomes" id="UP000692954"/>
    </source>
</evidence>
<dbReference type="Proteomes" id="UP000692954">
    <property type="component" value="Unassembled WGS sequence"/>
</dbReference>
<accession>A0A8S1PJT7</accession>
<proteinExistence type="predicted"/>
<name>A0A8S1PJT7_9CILI</name>
<gene>
    <name evidence="1" type="ORF">PSON_ATCC_30995.1.T0790105</name>
</gene>
<comment type="caution">
    <text evidence="1">The sequence shown here is derived from an EMBL/GenBank/DDBJ whole genome shotgun (WGS) entry which is preliminary data.</text>
</comment>